<dbReference type="Proteomes" id="UP000297149">
    <property type="component" value="Chromosome"/>
</dbReference>
<dbReference type="Pfam" id="PF01055">
    <property type="entry name" value="Glyco_hydro_31_2nd"/>
    <property type="match status" value="1"/>
</dbReference>
<dbReference type="Gene3D" id="2.60.40.1760">
    <property type="entry name" value="glycosyl hydrolase (family 31)"/>
    <property type="match status" value="1"/>
</dbReference>
<keyword evidence="9" id="KW-1185">Reference proteome</keyword>
<dbReference type="InterPro" id="IPR017853">
    <property type="entry name" value="GH"/>
</dbReference>
<dbReference type="GO" id="GO:0005975">
    <property type="term" value="P:carbohydrate metabolic process"/>
    <property type="evidence" value="ECO:0007669"/>
    <property type="project" value="InterPro"/>
</dbReference>
<feature type="domain" description="Glycosyl hydrolase family 31 C-terminal" evidence="7">
    <location>
        <begin position="577"/>
        <end position="664"/>
    </location>
</feature>
<evidence type="ECO:0000313" key="8">
    <source>
        <dbReference type="EMBL" id="QCD42498.1"/>
    </source>
</evidence>
<dbReference type="InterPro" id="IPR013780">
    <property type="entry name" value="Glyco_hydro_b"/>
</dbReference>
<keyword evidence="2" id="KW-0378">Hydrolase</keyword>
<dbReference type="InterPro" id="IPR048395">
    <property type="entry name" value="Glyco_hydro_31_C"/>
</dbReference>
<dbReference type="RefSeq" id="WP_136415615.1">
    <property type="nucleotide sequence ID" value="NZ_CP039396.1"/>
</dbReference>
<dbReference type="InterPro" id="IPR033403">
    <property type="entry name" value="DUF5110"/>
</dbReference>
<evidence type="ECO:0000259" key="5">
    <source>
        <dbReference type="Pfam" id="PF13802"/>
    </source>
</evidence>
<dbReference type="Pfam" id="PF21365">
    <property type="entry name" value="Glyco_hydro_31_3rd"/>
    <property type="match status" value="1"/>
</dbReference>
<dbReference type="CDD" id="cd14752">
    <property type="entry name" value="GH31_N"/>
    <property type="match status" value="1"/>
</dbReference>
<evidence type="ECO:0000256" key="2">
    <source>
        <dbReference type="RuleBase" id="RU361185"/>
    </source>
</evidence>
<dbReference type="InterPro" id="IPR025887">
    <property type="entry name" value="Glyco_hydro_31_N_dom"/>
</dbReference>
<dbReference type="GO" id="GO:0004553">
    <property type="term" value="F:hydrolase activity, hydrolyzing O-glycosyl compounds"/>
    <property type="evidence" value="ECO:0007669"/>
    <property type="project" value="InterPro"/>
</dbReference>
<evidence type="ECO:0000256" key="3">
    <source>
        <dbReference type="SAM" id="SignalP"/>
    </source>
</evidence>
<dbReference type="EMBL" id="CP039396">
    <property type="protein sequence ID" value="QCD42498.1"/>
    <property type="molecule type" value="Genomic_DNA"/>
</dbReference>
<dbReference type="SUPFAM" id="SSF51445">
    <property type="entry name" value="(Trans)glycosidases"/>
    <property type="match status" value="1"/>
</dbReference>
<feature type="domain" description="Glycoside hydrolase family 31 N-terminal" evidence="5">
    <location>
        <begin position="45"/>
        <end position="202"/>
    </location>
</feature>
<evidence type="ECO:0000259" key="7">
    <source>
        <dbReference type="Pfam" id="PF21365"/>
    </source>
</evidence>
<dbReference type="Pfam" id="PF13802">
    <property type="entry name" value="Gal_mutarotas_2"/>
    <property type="match status" value="1"/>
</dbReference>
<keyword evidence="3" id="KW-0732">Signal</keyword>
<dbReference type="PANTHER" id="PTHR43863:SF2">
    <property type="entry name" value="MALTASE-GLUCOAMYLASE"/>
    <property type="match status" value="1"/>
</dbReference>
<dbReference type="SUPFAM" id="SSF51011">
    <property type="entry name" value="Glycosyl hydrolase domain"/>
    <property type="match status" value="1"/>
</dbReference>
<dbReference type="InterPro" id="IPR051816">
    <property type="entry name" value="Glycosyl_Hydrolase_31"/>
</dbReference>
<feature type="signal peptide" evidence="3">
    <location>
        <begin position="1"/>
        <end position="21"/>
    </location>
</feature>
<feature type="chain" id="PRO_5020280605" evidence="3">
    <location>
        <begin position="22"/>
        <end position="798"/>
    </location>
</feature>
<dbReference type="GO" id="GO:0030246">
    <property type="term" value="F:carbohydrate binding"/>
    <property type="evidence" value="ECO:0007669"/>
    <property type="project" value="InterPro"/>
</dbReference>
<dbReference type="PANTHER" id="PTHR43863">
    <property type="entry name" value="HYDROLASE, PUTATIVE (AFU_ORTHOLOGUE AFUA_1G03140)-RELATED"/>
    <property type="match status" value="1"/>
</dbReference>
<dbReference type="SUPFAM" id="SSF74650">
    <property type="entry name" value="Galactose mutarotase-like"/>
    <property type="match status" value="1"/>
</dbReference>
<dbReference type="Gene3D" id="3.20.20.80">
    <property type="entry name" value="Glycosidases"/>
    <property type="match status" value="1"/>
</dbReference>
<dbReference type="Pfam" id="PF17137">
    <property type="entry name" value="DUF5110"/>
    <property type="match status" value="1"/>
</dbReference>
<feature type="domain" description="Glycoside hydrolase family 31 TIM barrel" evidence="4">
    <location>
        <begin position="249"/>
        <end position="569"/>
    </location>
</feature>
<name>A0A4V1D3C2_9BACT</name>
<evidence type="ECO:0000259" key="4">
    <source>
        <dbReference type="Pfam" id="PF01055"/>
    </source>
</evidence>
<evidence type="ECO:0000256" key="1">
    <source>
        <dbReference type="ARBA" id="ARBA00007806"/>
    </source>
</evidence>
<organism evidence="8 9">
    <name type="scientific">Duncaniella dubosii</name>
    <dbReference type="NCBI Taxonomy" id="2518971"/>
    <lineage>
        <taxon>Bacteria</taxon>
        <taxon>Pseudomonadati</taxon>
        <taxon>Bacteroidota</taxon>
        <taxon>Bacteroidia</taxon>
        <taxon>Bacteroidales</taxon>
        <taxon>Muribaculaceae</taxon>
        <taxon>Duncaniella</taxon>
    </lineage>
</organism>
<comment type="similarity">
    <text evidence="1 2">Belongs to the glycosyl hydrolase 31 family.</text>
</comment>
<feature type="domain" description="DUF5110" evidence="6">
    <location>
        <begin position="683"/>
        <end position="752"/>
    </location>
</feature>
<evidence type="ECO:0000313" key="9">
    <source>
        <dbReference type="Proteomes" id="UP000297149"/>
    </source>
</evidence>
<dbReference type="AlphaFoldDB" id="A0A4V1D3C2"/>
<keyword evidence="2" id="KW-0326">Glycosidase</keyword>
<dbReference type="Gene3D" id="2.60.40.1180">
    <property type="entry name" value="Golgi alpha-mannosidase II"/>
    <property type="match status" value="2"/>
</dbReference>
<dbReference type="KEGG" id="ddb:E7747_09535"/>
<sequence>MKFIWSARVMGALAFMVSAHFAVTEASAGNTRGSIDITTPSGRSVVVDAVSDNIIKVTNLAPGETIPASTASLITGRAEGTDITTAPGIALLTTRGGIVVRVDSISGAVDISAGRNKAVSDNGLRTSAGGRQSLSLSTMGGGSFYGAGERGHSFNLAGDTLVMYNRQNYGYTAGDPRIRQMNITMPLFISSNGYSVVFDDFAAAEMVMSNPIVYTSESRSPISYYFINGAGTLADATRQLSSLTGRQDLPPFWSLGYITSKYGYRTQDETVGVVDTLKRAGYPVDGIVLDLYWYGKEQDMGRLAWDPVQWPDHKKMLADLKKEGVNTVIISQPYILRNSNGLANYNELAAKGLLLKDSTGNPQEVTIWVGEGGMFDMANPETRRWLSDRYRQLTLEGVGGWWGDLGEPEVHPETGIHANGLSTREYHNLYGNDWSQVIYDMFKKDFPDTRLMTMMRGGTTGLQRYSVFPWSTDVSRSWGGLQPQVTIMLNSGLSGLGYMSHDVGGFAIDENNPYDPELYVRWLQLGLFSPVLRTHAQSTAEPYKYPAQQDIILPLIRERYRWLPYNYTLAYENASQGQPLVRPLNFYSAGSGKYDDVTDEYLWGRDILVAPVMKQGATERQVIFPDGLWVDYSKPSKFYNGGDTITYPAPLDVLPLFVRAGAFIPQADYKMESTGDYRTDTYTVTYYPYLGESEYQMFEDDRTSTASLADNTYSIITFRGDASVEGINIDVTAKGTYHGAPDMKKLTFKIHLIDVKPSEITIDGKTLSKKAWKYDPSTSTVSIPVKWTVAAPLHIEIH</sequence>
<evidence type="ECO:0000259" key="6">
    <source>
        <dbReference type="Pfam" id="PF17137"/>
    </source>
</evidence>
<protein>
    <submittedName>
        <fullName evidence="8">DUF5110 domain-containing protein</fullName>
    </submittedName>
</protein>
<dbReference type="InterPro" id="IPR000322">
    <property type="entry name" value="Glyco_hydro_31_TIM"/>
</dbReference>
<accession>A0A4V1D3C2</accession>
<dbReference type="InterPro" id="IPR011013">
    <property type="entry name" value="Gal_mutarotase_sf_dom"/>
</dbReference>
<proteinExistence type="inferred from homology"/>
<reference evidence="9" key="1">
    <citation type="submission" date="2019-02" db="EMBL/GenBank/DDBJ databases">
        <title>Isolation and identification of novel species under the genus Muribaculum.</title>
        <authorList>
            <person name="Miyake S."/>
            <person name="Ding Y."/>
            <person name="Low A."/>
            <person name="Soh M."/>
            <person name="Seedorf H."/>
        </authorList>
    </citation>
    <scope>NUCLEOTIDE SEQUENCE [LARGE SCALE GENOMIC DNA]</scope>
    <source>
        <strain evidence="9">H5</strain>
    </source>
</reference>
<gene>
    <name evidence="8" type="ORF">E7747_09535</name>
</gene>